<dbReference type="Proteomes" id="UP000215355">
    <property type="component" value="Chromosome 1"/>
</dbReference>
<name>A0AAJ5C1Z4_9SPHI</name>
<evidence type="ECO:0000313" key="1">
    <source>
        <dbReference type="EMBL" id="SNV61877.1"/>
    </source>
</evidence>
<evidence type="ECO:0000313" key="2">
    <source>
        <dbReference type="Proteomes" id="UP000215355"/>
    </source>
</evidence>
<sequence>MRPDTFNALAKVLPDFFQAMDRDPRLSSTHVSLYFSLIRQWARSEFKGCIRVYARQGAHRAKISMVSYIKCLKDMHEFGYIRYVPSYNSAEPSSIYLFCRGELRANEAQKVVDSPLIPAKKGN</sequence>
<accession>A0AAJ5C1Z4</accession>
<protein>
    <submittedName>
        <fullName evidence="1">Uncharacterized protein</fullName>
    </submittedName>
</protein>
<proteinExistence type="predicted"/>
<organism evidence="1 2">
    <name type="scientific">Sphingobacterium mizutaii</name>
    <dbReference type="NCBI Taxonomy" id="1010"/>
    <lineage>
        <taxon>Bacteria</taxon>
        <taxon>Pseudomonadati</taxon>
        <taxon>Bacteroidota</taxon>
        <taxon>Sphingobacteriia</taxon>
        <taxon>Sphingobacteriales</taxon>
        <taxon>Sphingobacteriaceae</taxon>
        <taxon>Sphingobacterium</taxon>
    </lineage>
</organism>
<dbReference type="EMBL" id="LT906468">
    <property type="protein sequence ID" value="SNV61877.1"/>
    <property type="molecule type" value="Genomic_DNA"/>
</dbReference>
<dbReference type="KEGG" id="smiz:4412673_03747"/>
<dbReference type="AlphaFoldDB" id="A0AAJ5C1Z4"/>
<gene>
    <name evidence="1" type="ORF">SAMEA4412673_03747</name>
</gene>
<reference evidence="1 2" key="1">
    <citation type="submission" date="2017-06" db="EMBL/GenBank/DDBJ databases">
        <authorList>
            <consortium name="Pathogen Informatics"/>
        </authorList>
    </citation>
    <scope>NUCLEOTIDE SEQUENCE [LARGE SCALE GENOMIC DNA]</scope>
    <source>
        <strain evidence="1 2">NCTC12149</strain>
    </source>
</reference>